<dbReference type="Proteomes" id="UP000261208">
    <property type="component" value="Unassembled WGS sequence"/>
</dbReference>
<evidence type="ECO:0000313" key="4">
    <source>
        <dbReference type="EMBL" id="RGK47467.1"/>
    </source>
</evidence>
<sequence length="281" mass="34093">MIMETKEKQMTENEQELIPYSRLEREEDILELLCQWENQKIPLDVMKISEYFGMEKKEILICLKRMYEYRYIEKPRANREVVLTPYGRSVGNDYIYRHTSISQHLQFIGVNETIAEQDACRIEHVMSEESVRAVCQFANYENMYYERRIRNSELTDRYLPGVYTFVMQMYSMELCHPRRLAKEYKSYSRDIILEIDENRGFFELKRTKMFPKKPLWYQDIKNEWVQAERGEYGERIPASMFEFVIKPNDRVMEGTILITFMNEKDGEPDRWSCEQLEVEIW</sequence>
<dbReference type="Gene3D" id="1.10.10.10">
    <property type="entry name" value="Winged helix-like DNA-binding domain superfamily/Winged helix DNA-binding domain"/>
    <property type="match status" value="1"/>
</dbReference>
<dbReference type="EMBL" id="QSQQ01000010">
    <property type="protein sequence ID" value="RGK47467.1"/>
    <property type="molecule type" value="Genomic_DNA"/>
</dbReference>
<evidence type="ECO:0000313" key="6">
    <source>
        <dbReference type="EMBL" id="RGS69380.1"/>
    </source>
</evidence>
<reference evidence="7 8" key="1">
    <citation type="submission" date="2018-08" db="EMBL/GenBank/DDBJ databases">
        <title>A genome reference for cultivated species of the human gut microbiota.</title>
        <authorList>
            <person name="Zou Y."/>
            <person name="Xue W."/>
            <person name="Luo G."/>
        </authorList>
    </citation>
    <scope>NUCLEOTIDE SEQUENCE [LARGE SCALE GENOMIC DNA]</scope>
    <source>
        <strain evidence="6 9">AF21-25</strain>
        <strain evidence="5 7">OM02-12</strain>
        <strain evidence="4 8">TF11-11</strain>
    </source>
</reference>
<dbReference type="Proteomes" id="UP000261055">
    <property type="component" value="Unassembled WGS sequence"/>
</dbReference>
<dbReference type="EMBL" id="QSVQ01000004">
    <property type="protein sequence ID" value="RGO52694.1"/>
    <property type="molecule type" value="Genomic_DNA"/>
</dbReference>
<dbReference type="InterPro" id="IPR036388">
    <property type="entry name" value="WH-like_DNA-bd_sf"/>
</dbReference>
<dbReference type="SMART" id="SM00529">
    <property type="entry name" value="HTH_DTXR"/>
    <property type="match status" value="1"/>
</dbReference>
<dbReference type="PANTHER" id="PTHR33238:SF11">
    <property type="entry name" value="TRANSCRIPTIONAL REGULATOR MNTR"/>
    <property type="match status" value="1"/>
</dbReference>
<name>A0A3E4MCU1_9FIRM</name>
<dbReference type="GO" id="GO:0046914">
    <property type="term" value="F:transition metal ion binding"/>
    <property type="evidence" value="ECO:0007669"/>
    <property type="project" value="InterPro"/>
</dbReference>
<gene>
    <name evidence="6" type="ORF">DWX78_10855</name>
    <name evidence="5" type="ORF">DXB12_05080</name>
    <name evidence="4" type="ORF">DXD10_08950</name>
</gene>
<dbReference type="GO" id="GO:0046983">
    <property type="term" value="F:protein dimerization activity"/>
    <property type="evidence" value="ECO:0007669"/>
    <property type="project" value="InterPro"/>
</dbReference>
<proteinExistence type="predicted"/>
<protein>
    <recommendedName>
        <fullName evidence="3">Iron dependent repressor metal binding and dimerisation domain-containing protein</fullName>
    </recommendedName>
</protein>
<evidence type="ECO:0000256" key="1">
    <source>
        <dbReference type="ARBA" id="ARBA00004496"/>
    </source>
</evidence>
<evidence type="ECO:0000259" key="3">
    <source>
        <dbReference type="Pfam" id="PF02742"/>
    </source>
</evidence>
<dbReference type="InterPro" id="IPR050536">
    <property type="entry name" value="DtxR_MntR_Metal-Reg"/>
</dbReference>
<accession>A0A3E4MCU1</accession>
<dbReference type="InterPro" id="IPR022689">
    <property type="entry name" value="Iron_dep_repressor"/>
</dbReference>
<comment type="subcellular location">
    <subcellularLocation>
        <location evidence="1">Cytoplasm</location>
    </subcellularLocation>
</comment>
<dbReference type="InterPro" id="IPR036421">
    <property type="entry name" value="Fe_dep_repressor_sf"/>
</dbReference>
<organism evidence="4 8">
    <name type="scientific">Dorea formicigenerans</name>
    <dbReference type="NCBI Taxonomy" id="39486"/>
    <lineage>
        <taxon>Bacteria</taxon>
        <taxon>Bacillati</taxon>
        <taxon>Bacillota</taxon>
        <taxon>Clostridia</taxon>
        <taxon>Lachnospirales</taxon>
        <taxon>Lachnospiraceae</taxon>
        <taxon>Dorea</taxon>
    </lineage>
</organism>
<evidence type="ECO:0000313" key="5">
    <source>
        <dbReference type="EMBL" id="RGO52694.1"/>
    </source>
</evidence>
<evidence type="ECO:0000313" key="8">
    <source>
        <dbReference type="Proteomes" id="UP000261208"/>
    </source>
</evidence>
<dbReference type="GO" id="GO:0003700">
    <property type="term" value="F:DNA-binding transcription factor activity"/>
    <property type="evidence" value="ECO:0007669"/>
    <property type="project" value="InterPro"/>
</dbReference>
<dbReference type="AlphaFoldDB" id="A0A3E4MCU1"/>
<keyword evidence="7" id="KW-1185">Reference proteome</keyword>
<comment type="subunit">
    <text evidence="2">Homodimer.</text>
</comment>
<evidence type="ECO:0000256" key="2">
    <source>
        <dbReference type="ARBA" id="ARBA00011738"/>
    </source>
</evidence>
<dbReference type="SUPFAM" id="SSF47979">
    <property type="entry name" value="Iron-dependent repressor protein, dimerization domain"/>
    <property type="match status" value="1"/>
</dbReference>
<dbReference type="GO" id="GO:0005737">
    <property type="term" value="C:cytoplasm"/>
    <property type="evidence" value="ECO:0007669"/>
    <property type="project" value="UniProtKB-SubCell"/>
</dbReference>
<dbReference type="Proteomes" id="UP000285981">
    <property type="component" value="Unassembled WGS sequence"/>
</dbReference>
<feature type="domain" description="Iron dependent repressor metal binding and dimerisation" evidence="3">
    <location>
        <begin position="84"/>
        <end position="140"/>
    </location>
</feature>
<evidence type="ECO:0000313" key="7">
    <source>
        <dbReference type="Proteomes" id="UP000261055"/>
    </source>
</evidence>
<comment type="caution">
    <text evidence="4">The sequence shown here is derived from an EMBL/GenBank/DDBJ whole genome shotgun (WGS) entry which is preliminary data.</text>
</comment>
<dbReference type="Pfam" id="PF02742">
    <property type="entry name" value="Fe_dep_repr_C"/>
    <property type="match status" value="1"/>
</dbReference>
<evidence type="ECO:0000313" key="9">
    <source>
        <dbReference type="Proteomes" id="UP000285981"/>
    </source>
</evidence>
<dbReference type="InterPro" id="IPR001367">
    <property type="entry name" value="Fe_dep_repressor"/>
</dbReference>
<dbReference type="PANTHER" id="PTHR33238">
    <property type="entry name" value="IRON (METAL) DEPENDENT REPRESSOR, DTXR FAMILY"/>
    <property type="match status" value="1"/>
</dbReference>
<dbReference type="EMBL" id="QRVU01000055">
    <property type="protein sequence ID" value="RGS69380.1"/>
    <property type="molecule type" value="Genomic_DNA"/>
</dbReference>